<proteinExistence type="predicted"/>
<reference evidence="1 2" key="1">
    <citation type="submission" date="2018-07" db="EMBL/GenBank/DDBJ databases">
        <title>Rhizobium leguminosarum strain:ATCC 14479 Genome sequencing and assembly.</title>
        <authorList>
            <person name="Chakraborty R."/>
        </authorList>
    </citation>
    <scope>NUCLEOTIDE SEQUENCE [LARGE SCALE GENOMIC DNA]</scope>
    <source>
        <strain evidence="1 2">ATCC 14479</strain>
        <plasmid evidence="2">Plasmid unnamed1</plasmid>
    </source>
</reference>
<geneLocation type="plasmid" evidence="1 2">
    <name>unnamed1</name>
</geneLocation>
<name>A0A2Z4YSG7_RHILE</name>
<dbReference type="EMBL" id="CP030761">
    <property type="protein sequence ID" value="AXA43295.1"/>
    <property type="molecule type" value="Genomic_DNA"/>
</dbReference>
<accession>A0A2Z4YSG7</accession>
<evidence type="ECO:0000313" key="2">
    <source>
        <dbReference type="Proteomes" id="UP000251166"/>
    </source>
</evidence>
<sequence>MTALAKVDRLTMQVNPVLSASLNKIKRSYDRRQSIDIAGFDRQARPVR</sequence>
<protein>
    <submittedName>
        <fullName evidence="1">Uncharacterized protein</fullName>
    </submittedName>
</protein>
<gene>
    <name evidence="1" type="ORF">DLJ82_5734</name>
</gene>
<evidence type="ECO:0000313" key="1">
    <source>
        <dbReference type="EMBL" id="AXA43295.1"/>
    </source>
</evidence>
<dbReference type="AlphaFoldDB" id="A0A2Z4YSG7"/>
<organism evidence="1 2">
    <name type="scientific">Rhizobium leguminosarum</name>
    <dbReference type="NCBI Taxonomy" id="384"/>
    <lineage>
        <taxon>Bacteria</taxon>
        <taxon>Pseudomonadati</taxon>
        <taxon>Pseudomonadota</taxon>
        <taxon>Alphaproteobacteria</taxon>
        <taxon>Hyphomicrobiales</taxon>
        <taxon>Rhizobiaceae</taxon>
        <taxon>Rhizobium/Agrobacterium group</taxon>
        <taxon>Rhizobium</taxon>
    </lineage>
</organism>
<keyword evidence="1" id="KW-0614">Plasmid</keyword>
<dbReference type="Proteomes" id="UP000251166">
    <property type="component" value="Plasmid unnamed1"/>
</dbReference>